<proteinExistence type="predicted"/>
<organism evidence="1">
    <name type="scientific">Arundo donax</name>
    <name type="common">Giant reed</name>
    <name type="synonym">Donax arundinaceus</name>
    <dbReference type="NCBI Taxonomy" id="35708"/>
    <lineage>
        <taxon>Eukaryota</taxon>
        <taxon>Viridiplantae</taxon>
        <taxon>Streptophyta</taxon>
        <taxon>Embryophyta</taxon>
        <taxon>Tracheophyta</taxon>
        <taxon>Spermatophyta</taxon>
        <taxon>Magnoliopsida</taxon>
        <taxon>Liliopsida</taxon>
        <taxon>Poales</taxon>
        <taxon>Poaceae</taxon>
        <taxon>PACMAD clade</taxon>
        <taxon>Arundinoideae</taxon>
        <taxon>Arundineae</taxon>
        <taxon>Arundo</taxon>
    </lineage>
</organism>
<sequence length="64" mass="6883">MVECMVAFIVADGRHNSALTPSNPSAAPMPQPTPVLAAAHPIHFLLHSLLALHRHLQSAQPRSK</sequence>
<dbReference type="AlphaFoldDB" id="A0A0A9E6L4"/>
<reference evidence="1" key="1">
    <citation type="submission" date="2014-09" db="EMBL/GenBank/DDBJ databases">
        <authorList>
            <person name="Magalhaes I.L.F."/>
            <person name="Oliveira U."/>
            <person name="Santos F.R."/>
            <person name="Vidigal T.H.D.A."/>
            <person name="Brescovit A.D."/>
            <person name="Santos A.J."/>
        </authorList>
    </citation>
    <scope>NUCLEOTIDE SEQUENCE</scope>
    <source>
        <tissue evidence="1">Shoot tissue taken approximately 20 cm above the soil surface</tissue>
    </source>
</reference>
<reference evidence="1" key="2">
    <citation type="journal article" date="2015" name="Data Brief">
        <title>Shoot transcriptome of the giant reed, Arundo donax.</title>
        <authorList>
            <person name="Barrero R.A."/>
            <person name="Guerrero F.D."/>
            <person name="Moolhuijzen P."/>
            <person name="Goolsby J.A."/>
            <person name="Tidwell J."/>
            <person name="Bellgard S.E."/>
            <person name="Bellgard M.I."/>
        </authorList>
    </citation>
    <scope>NUCLEOTIDE SEQUENCE</scope>
    <source>
        <tissue evidence="1">Shoot tissue taken approximately 20 cm above the soil surface</tissue>
    </source>
</reference>
<evidence type="ECO:0000313" key="1">
    <source>
        <dbReference type="EMBL" id="JAD96439.1"/>
    </source>
</evidence>
<name>A0A0A9E6L4_ARUDO</name>
<protein>
    <submittedName>
        <fullName evidence="1">Uncharacterized protein</fullName>
    </submittedName>
</protein>
<dbReference type="EMBL" id="GBRH01201456">
    <property type="protein sequence ID" value="JAD96439.1"/>
    <property type="molecule type" value="Transcribed_RNA"/>
</dbReference>
<accession>A0A0A9E6L4</accession>